<evidence type="ECO:0000256" key="3">
    <source>
        <dbReference type="ARBA" id="ARBA00022748"/>
    </source>
</evidence>
<feature type="transmembrane region" description="Helical" evidence="6">
    <location>
        <begin position="425"/>
        <end position="444"/>
    </location>
</feature>
<evidence type="ECO:0000256" key="1">
    <source>
        <dbReference type="ARBA" id="ARBA00004141"/>
    </source>
</evidence>
<evidence type="ECO:0000256" key="6">
    <source>
        <dbReference type="SAM" id="Phobius"/>
    </source>
</evidence>
<sequence>MATMRWLWRQLTSMRIALILLFLLALASIPGSIFPQRGTSPLRVNEFLKDNPTTGPILDRFYMFDVFASPWFASIYLLLFISLTGCVLPRAVDHYKELRSQPPAAPRNLSRLPAHLQWQSNSTAEQVVSETAAAWKKRGWRVRQGEDWLSAEKGYTRETGNLLFHLSLLVLLVAVGYGGAVGYRGTVIVREDAGFANNVTQYDTFAPGRMFGADDLPPFSFELTEFEATFQRGGQQNGAPRAFRAEVLVKDDPKSQPRPVTIEVNYPLRTSGITVYLVGHGYAPEFTVRDADGKVVWEDAAVFLPQDSAFTSSGVVKVPDTVPQIGLQGFFLPTVSEDFTNGPVSKFPAADDPEVYLSAWQGDLGLDSGMPQSVYRIDTENMERIGIEELAPGETWNLPNSAGTVEFTGYRQWASFVITKDPGKGWALGAAIASIVGLSLSLLIPRRRAWLRVTASEDEGNLIQVAGLSKTEAPGLADEISQLAKLVNAPEEKL</sequence>
<dbReference type="PANTHER" id="PTHR31566:SF0">
    <property type="entry name" value="CYTOCHROME C BIOGENESIS PROTEIN CCS1, CHLOROPLASTIC"/>
    <property type="match status" value="1"/>
</dbReference>
<feature type="transmembrane region" description="Helical" evidence="6">
    <location>
        <begin position="71"/>
        <end position="92"/>
    </location>
</feature>
<keyword evidence="2 6" id="KW-0812">Transmembrane</keyword>
<dbReference type="GO" id="GO:0016020">
    <property type="term" value="C:membrane"/>
    <property type="evidence" value="ECO:0007669"/>
    <property type="project" value="UniProtKB-SubCell"/>
</dbReference>
<dbReference type="InterPro" id="IPR007816">
    <property type="entry name" value="ResB-like_domain"/>
</dbReference>
<gene>
    <name evidence="8" type="ORF">UFOPK2171_00463</name>
</gene>
<feature type="domain" description="ResB-like" evidence="7">
    <location>
        <begin position="14"/>
        <end position="480"/>
    </location>
</feature>
<evidence type="ECO:0000313" key="8">
    <source>
        <dbReference type="EMBL" id="CAB4647421.1"/>
    </source>
</evidence>
<evidence type="ECO:0000256" key="2">
    <source>
        <dbReference type="ARBA" id="ARBA00022692"/>
    </source>
</evidence>
<evidence type="ECO:0000256" key="5">
    <source>
        <dbReference type="ARBA" id="ARBA00023136"/>
    </source>
</evidence>
<name>A0A6J6KC32_9ZZZZ</name>
<organism evidence="8">
    <name type="scientific">freshwater metagenome</name>
    <dbReference type="NCBI Taxonomy" id="449393"/>
    <lineage>
        <taxon>unclassified sequences</taxon>
        <taxon>metagenomes</taxon>
        <taxon>ecological metagenomes</taxon>
    </lineage>
</organism>
<evidence type="ECO:0000256" key="4">
    <source>
        <dbReference type="ARBA" id="ARBA00022989"/>
    </source>
</evidence>
<reference evidence="8" key="1">
    <citation type="submission" date="2020-05" db="EMBL/GenBank/DDBJ databases">
        <authorList>
            <person name="Chiriac C."/>
            <person name="Salcher M."/>
            <person name="Ghai R."/>
            <person name="Kavagutti S V."/>
        </authorList>
    </citation>
    <scope>NUCLEOTIDE SEQUENCE</scope>
</reference>
<dbReference type="GO" id="GO:0017004">
    <property type="term" value="P:cytochrome complex assembly"/>
    <property type="evidence" value="ECO:0007669"/>
    <property type="project" value="UniProtKB-KW"/>
</dbReference>
<dbReference type="Pfam" id="PF05140">
    <property type="entry name" value="ResB"/>
    <property type="match status" value="1"/>
</dbReference>
<evidence type="ECO:0000259" key="7">
    <source>
        <dbReference type="Pfam" id="PF05140"/>
    </source>
</evidence>
<proteinExistence type="predicted"/>
<protein>
    <submittedName>
        <fullName evidence="8">Unannotated protein</fullName>
    </submittedName>
</protein>
<keyword evidence="3" id="KW-0201">Cytochrome c-type biogenesis</keyword>
<feature type="transmembrane region" description="Helical" evidence="6">
    <location>
        <begin position="162"/>
        <end position="183"/>
    </location>
</feature>
<keyword evidence="4 6" id="KW-1133">Transmembrane helix</keyword>
<keyword evidence="5 6" id="KW-0472">Membrane</keyword>
<comment type="subcellular location">
    <subcellularLocation>
        <location evidence="1">Membrane</location>
        <topology evidence="1">Multi-pass membrane protein</topology>
    </subcellularLocation>
</comment>
<dbReference type="AlphaFoldDB" id="A0A6J6KC32"/>
<dbReference type="InterPro" id="IPR023494">
    <property type="entry name" value="Cyt_c_bgen_Ccs1/CcsB/ResB"/>
</dbReference>
<dbReference type="EMBL" id="CAEZWD010000040">
    <property type="protein sequence ID" value="CAB4647421.1"/>
    <property type="molecule type" value="Genomic_DNA"/>
</dbReference>
<dbReference type="PANTHER" id="PTHR31566">
    <property type="entry name" value="CYTOCHROME C BIOGENESIS PROTEIN CCS1, CHLOROPLASTIC"/>
    <property type="match status" value="1"/>
</dbReference>
<accession>A0A6J6KC32</accession>